<dbReference type="RefSeq" id="WP_090338878.1">
    <property type="nucleotide sequence ID" value="NZ_FNXY01000008.1"/>
</dbReference>
<name>A0A1H6Z1N2_9BACT</name>
<dbReference type="AlphaFoldDB" id="A0A1H6Z1N2"/>
<organism evidence="1 2">
    <name type="scientific">Dyadobacter koreensis</name>
    <dbReference type="NCBI Taxonomy" id="408657"/>
    <lineage>
        <taxon>Bacteria</taxon>
        <taxon>Pseudomonadati</taxon>
        <taxon>Bacteroidota</taxon>
        <taxon>Cytophagia</taxon>
        <taxon>Cytophagales</taxon>
        <taxon>Spirosomataceae</taxon>
        <taxon>Dyadobacter</taxon>
    </lineage>
</organism>
<dbReference type="OrthoDB" id="9888945at2"/>
<proteinExistence type="predicted"/>
<reference evidence="1 2" key="1">
    <citation type="submission" date="2016-10" db="EMBL/GenBank/DDBJ databases">
        <authorList>
            <person name="de Groot N.N."/>
        </authorList>
    </citation>
    <scope>NUCLEOTIDE SEQUENCE [LARGE SCALE GENOMIC DNA]</scope>
    <source>
        <strain evidence="1 2">DSM 19938</strain>
    </source>
</reference>
<dbReference type="EMBL" id="FNXY01000008">
    <property type="protein sequence ID" value="SEJ45297.1"/>
    <property type="molecule type" value="Genomic_DNA"/>
</dbReference>
<dbReference type="STRING" id="408657.SAMN04487995_4727"/>
<evidence type="ECO:0000313" key="1">
    <source>
        <dbReference type="EMBL" id="SEJ45297.1"/>
    </source>
</evidence>
<sequence length="87" mass="10365">MSEMKDVYNKLSNLLDATNERSTNRFLIMKQANDLIKDNSAVRDIFLEEFKSEIENYLDQHPFESAQHVENDLRRLIQAIRKKHQID</sequence>
<keyword evidence="2" id="KW-1185">Reference proteome</keyword>
<protein>
    <submittedName>
        <fullName evidence="1">Uncharacterized protein</fullName>
    </submittedName>
</protein>
<dbReference type="Proteomes" id="UP000199532">
    <property type="component" value="Unassembled WGS sequence"/>
</dbReference>
<gene>
    <name evidence="1" type="ORF">SAMN04487995_4727</name>
</gene>
<accession>A0A1H6Z1N2</accession>
<evidence type="ECO:0000313" key="2">
    <source>
        <dbReference type="Proteomes" id="UP000199532"/>
    </source>
</evidence>